<evidence type="ECO:0000256" key="9">
    <source>
        <dbReference type="ARBA" id="ARBA00023295"/>
    </source>
</evidence>
<feature type="domain" description="Glycoside hydrolase family 5" evidence="12">
    <location>
        <begin position="283"/>
        <end position="604"/>
    </location>
</feature>
<gene>
    <name evidence="14" type="ORF">24149LASTA_00014</name>
</gene>
<dbReference type="InterPro" id="IPR018087">
    <property type="entry name" value="Glyco_hydro_5_CS"/>
</dbReference>
<comment type="subcellular location">
    <subcellularLocation>
        <location evidence="1">Cell projection</location>
        <location evidence="1">Cilium</location>
    </subcellularLocation>
    <subcellularLocation>
        <location evidence="2">Cytoplasm</location>
    </subcellularLocation>
</comment>
<dbReference type="Pfam" id="PF00150">
    <property type="entry name" value="Cellulase"/>
    <property type="match status" value="1"/>
</dbReference>
<keyword evidence="15" id="KW-1185">Reference proteome</keyword>
<dbReference type="PROSITE" id="PS00659">
    <property type="entry name" value="GLYCOSYL_HYDROL_F5"/>
    <property type="match status" value="1"/>
</dbReference>
<keyword evidence="8" id="KW-0119">Carbohydrate metabolism</keyword>
<dbReference type="PANTHER" id="PTHR35923:SF2">
    <property type="entry name" value="ENDOGLUCANASE"/>
    <property type="match status" value="1"/>
</dbReference>
<feature type="compositionally biased region" description="Low complexity" evidence="11">
    <location>
        <begin position="757"/>
        <end position="771"/>
    </location>
</feature>
<accession>A0A6H0X3C5</accession>
<dbReference type="InterPro" id="IPR013783">
    <property type="entry name" value="Ig-like_fold"/>
</dbReference>
<evidence type="ECO:0000313" key="14">
    <source>
        <dbReference type="EMBL" id="QIW86641.1"/>
    </source>
</evidence>
<keyword evidence="5" id="KW-0136">Cellulose degradation</keyword>
<dbReference type="InterPro" id="IPR001547">
    <property type="entry name" value="Glyco_hydro_5"/>
</dbReference>
<dbReference type="GO" id="GO:0030245">
    <property type="term" value="P:cellulose catabolic process"/>
    <property type="evidence" value="ECO:0007669"/>
    <property type="project" value="UniProtKB-KW"/>
</dbReference>
<sequence length="844" mass="91005">MPESAPKPAFSEYQGRPIFPGNLPVSQYDAVLHIGNGIMERQVKRAEETHAWAFDAKSWIDPNERITSCAARTEDGPLTITNLQFTDAAIVIWLAGGGDDARQLVIVELMTSERRVLQYQFVCFTHGTAPMIVRVELLGPPVVLVGFTHPDKQPEPVQMPEITVTPSSLAFPLTGVNQVSAPQVLTMTNTGEVPVFLRAINVAGAFLQKNGSEEILQPGDSYPLSVTFAPKAAGDFAGSISIDINDGGKQYATLTGTAEIGTRITTRGNQLITGAGENFRLRSINWFGAETDVYVPHGLWARGYKAIIDQIKAMGFNSVRLPFSGDLLTAGRGVSAGVINYDLNPTLVGKTAFEVLAAIITYCAEKEIYVILDHHRRTAGSGADGSPVSDTYTLATWIANWKALAQQFGENEYVLGADLHNEPYSLSWPVWADYAEQCGNAIHQVAPHWLIFVEGVGSFNGESYWWGGQLAGVASRPVKLNQANRVVYSPHEYGQSVGQQSWLAYDGEELPANWPMNLYEVWRSHWGFIVENGIAPVWIGEFGGKFGTNGAGALGIATHAEYECQWLYHLELYMNGDFDGDGDIDLPAGSEGISFCYWAFNPNSGDTGGIVQDDWTTAQAFKLRLLDPIMAGVSLDYLTSLNPISASEVADADLLLVNHNGTDYSLRVSELMALTRNKTFEPGVVHWFATNVNPNAKYSGQTWILVPGLEKTVRLAKADGSDLLATGGSDSITIGKGNLPAVQIPVHGTAESKDLGTKTTSTGGSHVHGGVPSRTSAWEVGGSTSQLFNLSSLGNTDAAGDHNHTVALGAHDHVVNGQTDNLGSGQSLGVKNAYVVLAAWYRES</sequence>
<dbReference type="InterPro" id="IPR056928">
    <property type="entry name" value="Gp77-like"/>
</dbReference>
<evidence type="ECO:0000256" key="5">
    <source>
        <dbReference type="ARBA" id="ARBA00023001"/>
    </source>
</evidence>
<dbReference type="EMBL" id="MT251347">
    <property type="protein sequence ID" value="QIW86641.1"/>
    <property type="molecule type" value="Genomic_DNA"/>
</dbReference>
<keyword evidence="6" id="KW-0969">Cilium</keyword>
<dbReference type="EC" id="3.2.1.4" evidence="14"/>
<evidence type="ECO:0000256" key="8">
    <source>
        <dbReference type="ARBA" id="ARBA00023277"/>
    </source>
</evidence>
<dbReference type="NCBIfam" id="NF012200">
    <property type="entry name" value="choice_anch_D"/>
    <property type="match status" value="1"/>
</dbReference>
<evidence type="ECO:0000256" key="1">
    <source>
        <dbReference type="ARBA" id="ARBA00004138"/>
    </source>
</evidence>
<reference evidence="14 15" key="1">
    <citation type="submission" date="2020-03" db="EMBL/GenBank/DDBJ databases">
        <authorList>
            <person name="Kojic M."/>
            <person name="Vukotic G."/>
        </authorList>
    </citation>
    <scope>NUCLEOTIDE SEQUENCE [LARGE SCALE GENOMIC DNA]</scope>
</reference>
<keyword evidence="9 14" id="KW-0326">Glycosidase</keyword>
<keyword evidence="10" id="KW-0624">Polysaccharide degradation</keyword>
<evidence type="ECO:0000256" key="6">
    <source>
        <dbReference type="ARBA" id="ARBA00023069"/>
    </source>
</evidence>
<evidence type="ECO:0000256" key="4">
    <source>
        <dbReference type="ARBA" id="ARBA00022801"/>
    </source>
</evidence>
<dbReference type="Pfam" id="PF23148">
    <property type="entry name" value="Gp77"/>
    <property type="match status" value="1"/>
</dbReference>
<evidence type="ECO:0000256" key="2">
    <source>
        <dbReference type="ARBA" id="ARBA00004496"/>
    </source>
</evidence>
<dbReference type="Gene3D" id="3.20.20.80">
    <property type="entry name" value="Glycosidases"/>
    <property type="match status" value="1"/>
</dbReference>
<evidence type="ECO:0000259" key="12">
    <source>
        <dbReference type="Pfam" id="PF00150"/>
    </source>
</evidence>
<dbReference type="InterPro" id="IPR053879">
    <property type="entry name" value="HYDIN_VesB_CFA65-like_Ig"/>
</dbReference>
<keyword evidence="4 14" id="KW-0378">Hydrolase</keyword>
<evidence type="ECO:0000259" key="13">
    <source>
        <dbReference type="Pfam" id="PF22544"/>
    </source>
</evidence>
<dbReference type="Proteomes" id="UP000502929">
    <property type="component" value="Segment"/>
</dbReference>
<dbReference type="Gene3D" id="2.60.40.10">
    <property type="entry name" value="Immunoglobulins"/>
    <property type="match status" value="1"/>
</dbReference>
<dbReference type="GO" id="GO:0008810">
    <property type="term" value="F:cellulase activity"/>
    <property type="evidence" value="ECO:0007669"/>
    <property type="project" value="UniProtKB-EC"/>
</dbReference>
<dbReference type="Pfam" id="PF22544">
    <property type="entry name" value="HYDIN_VesB_CFA65-like_Ig"/>
    <property type="match status" value="1"/>
</dbReference>
<evidence type="ECO:0000256" key="3">
    <source>
        <dbReference type="ARBA" id="ARBA00022490"/>
    </source>
</evidence>
<proteinExistence type="predicted"/>
<organism evidence="14 15">
    <name type="scientific">Klebsiella phage LASTA</name>
    <dbReference type="NCBI Taxonomy" id="2723758"/>
    <lineage>
        <taxon>Viruses</taxon>
        <taxon>Duplodnaviria</taxon>
        <taxon>Heunggongvirae</taxon>
        <taxon>Uroviricota</taxon>
        <taxon>Caudoviricetes</taxon>
        <taxon>Lastavirus</taxon>
        <taxon>Lastavirus lasta</taxon>
    </lineage>
</organism>
<evidence type="ECO:0000313" key="15">
    <source>
        <dbReference type="Proteomes" id="UP000502929"/>
    </source>
</evidence>
<evidence type="ECO:0000256" key="11">
    <source>
        <dbReference type="SAM" id="MobiDB-lite"/>
    </source>
</evidence>
<name>A0A6H0X3C5_9CAUD</name>
<dbReference type="PANTHER" id="PTHR35923">
    <property type="entry name" value="MAJOR EXTRACELLULAR ENDOGLUCANASE"/>
    <property type="match status" value="1"/>
</dbReference>
<feature type="region of interest" description="Disordered" evidence="11">
    <location>
        <begin position="753"/>
        <end position="775"/>
    </location>
</feature>
<protein>
    <submittedName>
        <fullName evidence="14">Endoglucanase E1</fullName>
        <ecNumber evidence="14">3.2.1.4</ecNumber>
    </submittedName>
</protein>
<dbReference type="SUPFAM" id="SSF51445">
    <property type="entry name" value="(Trans)glycosidases"/>
    <property type="match status" value="1"/>
</dbReference>
<feature type="domain" description="HYDIN/VesB/CFA65-like Ig-like" evidence="13">
    <location>
        <begin position="182"/>
        <end position="256"/>
    </location>
</feature>
<keyword evidence="3" id="KW-0963">Cytoplasm</keyword>
<evidence type="ECO:0000256" key="10">
    <source>
        <dbReference type="ARBA" id="ARBA00023326"/>
    </source>
</evidence>
<dbReference type="InterPro" id="IPR017853">
    <property type="entry name" value="GH"/>
</dbReference>
<evidence type="ECO:0000256" key="7">
    <source>
        <dbReference type="ARBA" id="ARBA00023273"/>
    </source>
</evidence>
<keyword evidence="7" id="KW-0966">Cell projection</keyword>